<dbReference type="InterPro" id="IPR042086">
    <property type="entry name" value="MeTrfase_capping"/>
</dbReference>
<dbReference type="SUPFAM" id="SSF53335">
    <property type="entry name" value="S-adenosyl-L-methionine-dependent methyltransferases"/>
    <property type="match status" value="1"/>
</dbReference>
<reference evidence="6 7" key="1">
    <citation type="submission" date="2023-10" db="EMBL/GenBank/DDBJ databases">
        <title>Genome-Wide Identification Analysis in wild type Solanum Pinnatisectum Reveals Some Genes Defensing Phytophthora Infestans.</title>
        <authorList>
            <person name="Sun C."/>
        </authorList>
    </citation>
    <scope>NUCLEOTIDE SEQUENCE [LARGE SCALE GENOMIC DNA]</scope>
    <source>
        <strain evidence="6">LQN</strain>
        <tissue evidence="6">Leaf</tissue>
    </source>
</reference>
<accession>A0AAV9MGV3</accession>
<dbReference type="PANTHER" id="PTHR31009">
    <property type="entry name" value="S-ADENOSYL-L-METHIONINE:CARBOXYL METHYLTRANSFERASE FAMILY PROTEIN"/>
    <property type="match status" value="1"/>
</dbReference>
<dbReference type="InterPro" id="IPR005299">
    <property type="entry name" value="MeTrfase_7"/>
</dbReference>
<evidence type="ECO:0000256" key="2">
    <source>
        <dbReference type="ARBA" id="ARBA00022603"/>
    </source>
</evidence>
<dbReference type="AlphaFoldDB" id="A0AAV9MGV3"/>
<comment type="similarity">
    <text evidence="1">Belongs to the methyltransferase superfamily. Type-7 methyltransferase family.</text>
</comment>
<evidence type="ECO:0000256" key="4">
    <source>
        <dbReference type="ARBA" id="ARBA00022723"/>
    </source>
</evidence>
<keyword evidence="2" id="KW-0489">Methyltransferase</keyword>
<evidence type="ECO:0000256" key="3">
    <source>
        <dbReference type="ARBA" id="ARBA00022679"/>
    </source>
</evidence>
<dbReference type="InterPro" id="IPR029063">
    <property type="entry name" value="SAM-dependent_MTases_sf"/>
</dbReference>
<evidence type="ECO:0000256" key="1">
    <source>
        <dbReference type="ARBA" id="ARBA00007967"/>
    </source>
</evidence>
<keyword evidence="7" id="KW-1185">Reference proteome</keyword>
<evidence type="ECO:0000313" key="6">
    <source>
        <dbReference type="EMBL" id="KAK4736335.1"/>
    </source>
</evidence>
<dbReference type="Pfam" id="PF03492">
    <property type="entry name" value="Methyltransf_7"/>
    <property type="match status" value="1"/>
</dbReference>
<comment type="caution">
    <text evidence="6">The sequence shown here is derived from an EMBL/GenBank/DDBJ whole genome shotgun (WGS) entry which is preliminary data.</text>
</comment>
<evidence type="ECO:0008006" key="8">
    <source>
        <dbReference type="Google" id="ProtNLM"/>
    </source>
</evidence>
<dbReference type="Gene3D" id="3.40.50.150">
    <property type="entry name" value="Vaccinia Virus protein VP39"/>
    <property type="match status" value="1"/>
</dbReference>
<dbReference type="Gene3D" id="1.10.1200.270">
    <property type="entry name" value="Methyltransferase, alpha-helical capping domain"/>
    <property type="match status" value="1"/>
</dbReference>
<dbReference type="GO" id="GO:0032259">
    <property type="term" value="P:methylation"/>
    <property type="evidence" value="ECO:0007669"/>
    <property type="project" value="UniProtKB-KW"/>
</dbReference>
<sequence length="313" mass="35853">MKSGDGVYSYTKNSSSQRKFADNAKVMIREAIIENLDVQIKTFLIVDMGCSIGQTHFLQCKIFPEIEFHVFFNDHVTNDFNILFKSLFSDQKPYFASAIPGSFYGRLFPSCSLHIAPKELIDMKNKRRIHYDGAFIEVWNAYVTQFHKDMGVFLSARADEIVPGGLIVLILPAIPSEIPYSKIGYKMFTFLESSLIDMVNEGMLDESLVDSFNVPVYFPSIEDMTKVVEKNDFFSIEKIELTYPKSKLVDEADAKTLIINLTAVLQQLFINHFGNKITEEIFTRTILKSYEISAWMKINCEKACQLFVALKRK</sequence>
<dbReference type="GO" id="GO:0008168">
    <property type="term" value="F:methyltransferase activity"/>
    <property type="evidence" value="ECO:0007669"/>
    <property type="project" value="UniProtKB-KW"/>
</dbReference>
<dbReference type="EMBL" id="JAWPEI010000001">
    <property type="protein sequence ID" value="KAK4736335.1"/>
    <property type="molecule type" value="Genomic_DNA"/>
</dbReference>
<evidence type="ECO:0000313" key="7">
    <source>
        <dbReference type="Proteomes" id="UP001311915"/>
    </source>
</evidence>
<proteinExistence type="inferred from homology"/>
<keyword evidence="3" id="KW-0808">Transferase</keyword>
<gene>
    <name evidence="6" type="ORF">R3W88_000032</name>
</gene>
<organism evidence="6 7">
    <name type="scientific">Solanum pinnatisectum</name>
    <name type="common">tansyleaf nightshade</name>
    <dbReference type="NCBI Taxonomy" id="50273"/>
    <lineage>
        <taxon>Eukaryota</taxon>
        <taxon>Viridiplantae</taxon>
        <taxon>Streptophyta</taxon>
        <taxon>Embryophyta</taxon>
        <taxon>Tracheophyta</taxon>
        <taxon>Spermatophyta</taxon>
        <taxon>Magnoliopsida</taxon>
        <taxon>eudicotyledons</taxon>
        <taxon>Gunneridae</taxon>
        <taxon>Pentapetalae</taxon>
        <taxon>asterids</taxon>
        <taxon>lamiids</taxon>
        <taxon>Solanales</taxon>
        <taxon>Solanaceae</taxon>
        <taxon>Solanoideae</taxon>
        <taxon>Solaneae</taxon>
        <taxon>Solanum</taxon>
    </lineage>
</organism>
<keyword evidence="5" id="KW-0460">Magnesium</keyword>
<name>A0AAV9MGV3_9SOLN</name>
<dbReference type="GO" id="GO:0046872">
    <property type="term" value="F:metal ion binding"/>
    <property type="evidence" value="ECO:0007669"/>
    <property type="project" value="UniProtKB-KW"/>
</dbReference>
<evidence type="ECO:0000256" key="5">
    <source>
        <dbReference type="ARBA" id="ARBA00022842"/>
    </source>
</evidence>
<protein>
    <recommendedName>
        <fullName evidence="8">S-adenosylmethionine-dependent methyltransferase</fullName>
    </recommendedName>
</protein>
<dbReference type="Proteomes" id="UP001311915">
    <property type="component" value="Unassembled WGS sequence"/>
</dbReference>
<keyword evidence="4" id="KW-0479">Metal-binding</keyword>